<dbReference type="Proteomes" id="UP000000323">
    <property type="component" value="Chromosome 2"/>
</dbReference>
<feature type="transmembrane region" description="Helical" evidence="1">
    <location>
        <begin position="9"/>
        <end position="31"/>
    </location>
</feature>
<dbReference type="AlphaFoldDB" id="D1CIV1"/>
<dbReference type="OrthoDB" id="8367921at2"/>
<keyword evidence="1" id="KW-0472">Membrane</keyword>
<keyword evidence="3" id="KW-1185">Reference proteome</keyword>
<dbReference type="eggNOG" id="ENOG50345KC">
    <property type="taxonomic scope" value="Bacteria"/>
</dbReference>
<evidence type="ECO:0000256" key="1">
    <source>
        <dbReference type="SAM" id="Phobius"/>
    </source>
</evidence>
<dbReference type="EMBL" id="CP001826">
    <property type="protein sequence ID" value="ACZ43671.1"/>
    <property type="molecule type" value="Genomic_DNA"/>
</dbReference>
<feature type="transmembrane region" description="Helical" evidence="1">
    <location>
        <begin position="95"/>
        <end position="113"/>
    </location>
</feature>
<reference evidence="3" key="1">
    <citation type="journal article" date="2010" name="Stand. Genomic Sci.">
        <title>Complete genome sequence of 'Thermobaculum terrenum' type strain (YNP1).</title>
        <authorList>
            <person name="Kiss H."/>
            <person name="Cleland D."/>
            <person name="Lapidus A."/>
            <person name="Lucas S."/>
            <person name="Glavina Del Rio T."/>
            <person name="Nolan M."/>
            <person name="Tice H."/>
            <person name="Han C."/>
            <person name="Goodwin L."/>
            <person name="Pitluck S."/>
            <person name="Liolios K."/>
            <person name="Ivanova N."/>
            <person name="Mavromatis K."/>
            <person name="Ovchinnikova G."/>
            <person name="Pati A."/>
            <person name="Chen A."/>
            <person name="Palaniappan K."/>
            <person name="Land M."/>
            <person name="Hauser L."/>
            <person name="Chang Y."/>
            <person name="Jeffries C."/>
            <person name="Lu M."/>
            <person name="Brettin T."/>
            <person name="Detter J."/>
            <person name="Goker M."/>
            <person name="Tindall B."/>
            <person name="Beck B."/>
            <person name="McDermott T."/>
            <person name="Woyke T."/>
            <person name="Bristow J."/>
            <person name="Eisen J."/>
            <person name="Markowitz V."/>
            <person name="Hugenholtz P."/>
            <person name="Kyrpides N."/>
            <person name="Klenk H."/>
            <person name="Cheng J."/>
        </authorList>
    </citation>
    <scope>NUCLEOTIDE SEQUENCE [LARGE SCALE GENOMIC DNA]</scope>
    <source>
        <strain evidence="3">ATCC BAA-798 / YNP1</strain>
    </source>
</reference>
<proteinExistence type="predicted"/>
<feature type="transmembrane region" description="Helical" evidence="1">
    <location>
        <begin position="68"/>
        <end position="89"/>
    </location>
</feature>
<protein>
    <submittedName>
        <fullName evidence="2">Uncharacterized protein</fullName>
    </submittedName>
</protein>
<evidence type="ECO:0000313" key="3">
    <source>
        <dbReference type="Proteomes" id="UP000000323"/>
    </source>
</evidence>
<keyword evidence="1" id="KW-1133">Transmembrane helix</keyword>
<dbReference type="RefSeq" id="WP_012876702.1">
    <property type="nucleotide sequence ID" value="NC_013526.1"/>
</dbReference>
<organism evidence="2 3">
    <name type="scientific">Thermobaculum terrenum (strain ATCC BAA-798 / CCMEE 7001 / YNP1)</name>
    <dbReference type="NCBI Taxonomy" id="525904"/>
    <lineage>
        <taxon>Bacteria</taxon>
        <taxon>Bacillati</taxon>
        <taxon>Chloroflexota</taxon>
        <taxon>Chloroflexia</taxon>
        <taxon>Candidatus Thermobaculales</taxon>
        <taxon>Candidatus Thermobaculaceae</taxon>
        <taxon>Thermobaculum</taxon>
    </lineage>
</organism>
<dbReference type="HOGENOM" id="CLU_2002841_0_0_0"/>
<dbReference type="STRING" id="525904.Tter_2787"/>
<sequence>MRKRIRRFLLVEGVSFLLAALVHFGAIFPGYEHPRAPVAESIIGAVLLLGLLITWLQPALARQAAIAAQGFALLGTLIGMSMIAMGVGPRTVPDVAYHVAILVVLAWGLGLALRARDNSLEVSP</sequence>
<name>D1CIV1_THET1</name>
<evidence type="ECO:0000313" key="2">
    <source>
        <dbReference type="EMBL" id="ACZ43671.1"/>
    </source>
</evidence>
<dbReference type="KEGG" id="ttr:Tter_2787"/>
<feature type="transmembrane region" description="Helical" evidence="1">
    <location>
        <begin position="37"/>
        <end position="56"/>
    </location>
</feature>
<gene>
    <name evidence="2" type="ordered locus">Tter_2787</name>
</gene>
<keyword evidence="1" id="KW-0812">Transmembrane</keyword>
<accession>D1CIV1</accession>